<comment type="caution">
    <text evidence="1">The sequence shown here is derived from an EMBL/GenBank/DDBJ whole genome shotgun (WGS) entry which is preliminary data.</text>
</comment>
<name>A0A498JYR5_MALDO</name>
<evidence type="ECO:0000313" key="2">
    <source>
        <dbReference type="Proteomes" id="UP000290289"/>
    </source>
</evidence>
<gene>
    <name evidence="1" type="ORF">DVH24_030608</name>
</gene>
<evidence type="ECO:0000313" key="1">
    <source>
        <dbReference type="EMBL" id="RXI00118.1"/>
    </source>
</evidence>
<keyword evidence="2" id="KW-1185">Reference proteome</keyword>
<dbReference type="EMBL" id="RDQH01000331">
    <property type="protein sequence ID" value="RXI00118.1"/>
    <property type="molecule type" value="Genomic_DNA"/>
</dbReference>
<reference evidence="1 2" key="1">
    <citation type="submission" date="2018-10" db="EMBL/GenBank/DDBJ databases">
        <title>A high-quality apple genome assembly.</title>
        <authorList>
            <person name="Hu J."/>
        </authorList>
    </citation>
    <scope>NUCLEOTIDE SEQUENCE [LARGE SCALE GENOMIC DNA]</scope>
    <source>
        <strain evidence="2">cv. HFTH1</strain>
        <tissue evidence="1">Young leaf</tissue>
    </source>
</reference>
<proteinExistence type="predicted"/>
<accession>A0A498JYR5</accession>
<protein>
    <submittedName>
        <fullName evidence="1">Uncharacterized protein</fullName>
    </submittedName>
</protein>
<dbReference type="SMR" id="A0A498JYR5"/>
<dbReference type="AlphaFoldDB" id="A0A498JYR5"/>
<organism evidence="1 2">
    <name type="scientific">Malus domestica</name>
    <name type="common">Apple</name>
    <name type="synonym">Pyrus malus</name>
    <dbReference type="NCBI Taxonomy" id="3750"/>
    <lineage>
        <taxon>Eukaryota</taxon>
        <taxon>Viridiplantae</taxon>
        <taxon>Streptophyta</taxon>
        <taxon>Embryophyta</taxon>
        <taxon>Tracheophyta</taxon>
        <taxon>Spermatophyta</taxon>
        <taxon>Magnoliopsida</taxon>
        <taxon>eudicotyledons</taxon>
        <taxon>Gunneridae</taxon>
        <taxon>Pentapetalae</taxon>
        <taxon>rosids</taxon>
        <taxon>fabids</taxon>
        <taxon>Rosales</taxon>
        <taxon>Rosaceae</taxon>
        <taxon>Amygdaloideae</taxon>
        <taxon>Maleae</taxon>
        <taxon>Malus</taxon>
    </lineage>
</organism>
<sequence>MERIHKVQDGGMHAIDGQYKSTTRVEDKYLSNIVKRCSRFFGNGYRTDGQTGEESMKKAANFTCEPCWKLNNFSSLAAFLEYLKEKGDMKVIQKILTIIEQKGHLPTSLCSSL</sequence>
<dbReference type="Proteomes" id="UP000290289">
    <property type="component" value="Chromosome 5"/>
</dbReference>